<protein>
    <recommendedName>
        <fullName evidence="4">RxLR effector protein</fullName>
    </recommendedName>
</protein>
<comment type="caution">
    <text evidence="2">The sequence shown here is derived from an EMBL/GenBank/DDBJ whole genome shotgun (WGS) entry which is preliminary data.</text>
</comment>
<evidence type="ECO:0000313" key="3">
    <source>
        <dbReference type="Proteomes" id="UP000198211"/>
    </source>
</evidence>
<proteinExistence type="predicted"/>
<evidence type="ECO:0008006" key="4">
    <source>
        <dbReference type="Google" id="ProtNLM"/>
    </source>
</evidence>
<sequence>MRHFSAAVLIAVVLLANMERAISKLITDYPIVNHEPIGHQNGATLRFDEDMVEYRVRSDLSEMSMNTKDQS</sequence>
<organism evidence="2 3">
    <name type="scientific">Phytophthora megakarya</name>
    <dbReference type="NCBI Taxonomy" id="4795"/>
    <lineage>
        <taxon>Eukaryota</taxon>
        <taxon>Sar</taxon>
        <taxon>Stramenopiles</taxon>
        <taxon>Oomycota</taxon>
        <taxon>Peronosporomycetes</taxon>
        <taxon>Peronosporales</taxon>
        <taxon>Peronosporaceae</taxon>
        <taxon>Phytophthora</taxon>
    </lineage>
</organism>
<name>A0A225UJH5_9STRA</name>
<evidence type="ECO:0000256" key="1">
    <source>
        <dbReference type="SAM" id="SignalP"/>
    </source>
</evidence>
<evidence type="ECO:0000313" key="2">
    <source>
        <dbReference type="EMBL" id="OWY93090.1"/>
    </source>
</evidence>
<accession>A0A225UJH5</accession>
<keyword evidence="1" id="KW-0732">Signal</keyword>
<dbReference type="EMBL" id="NBNE01016725">
    <property type="protein sequence ID" value="OWY93090.1"/>
    <property type="molecule type" value="Genomic_DNA"/>
</dbReference>
<feature type="chain" id="PRO_5013370679" description="RxLR effector protein" evidence="1">
    <location>
        <begin position="24"/>
        <end position="71"/>
    </location>
</feature>
<reference evidence="3" key="1">
    <citation type="submission" date="2017-03" db="EMBL/GenBank/DDBJ databases">
        <title>Phytopthora megakarya and P. palmivora, two closely related causual agents of cacao black pod achieved similar genome size and gene model numbers by different mechanisms.</title>
        <authorList>
            <person name="Ali S."/>
            <person name="Shao J."/>
            <person name="Larry D.J."/>
            <person name="Kronmiller B."/>
            <person name="Shen D."/>
            <person name="Strem M.D."/>
            <person name="Melnick R.L."/>
            <person name="Guiltinan M.J."/>
            <person name="Tyler B.M."/>
            <person name="Meinhardt L.W."/>
            <person name="Bailey B.A."/>
        </authorList>
    </citation>
    <scope>NUCLEOTIDE SEQUENCE [LARGE SCALE GENOMIC DNA]</scope>
    <source>
        <strain evidence="3">zdho120</strain>
    </source>
</reference>
<keyword evidence="3" id="KW-1185">Reference proteome</keyword>
<gene>
    <name evidence="2" type="ORF">PHMEG_00037642</name>
</gene>
<feature type="signal peptide" evidence="1">
    <location>
        <begin position="1"/>
        <end position="23"/>
    </location>
</feature>
<dbReference type="AlphaFoldDB" id="A0A225UJH5"/>
<dbReference type="Proteomes" id="UP000198211">
    <property type="component" value="Unassembled WGS sequence"/>
</dbReference>